<proteinExistence type="evidence at transcript level"/>
<name>A0A6F9DW67_9ASCI</name>
<evidence type="ECO:0000256" key="2">
    <source>
        <dbReference type="SAM" id="Phobius"/>
    </source>
</evidence>
<dbReference type="InterPro" id="IPR009724">
    <property type="entry name" value="TMEM70"/>
</dbReference>
<gene>
    <name evidence="3" type="primary">Tmem70</name>
</gene>
<sequence length="250" mass="28581">MFSRGIVFRNANCGSINRFGLFLAASTNTTLAKFVPINGRAQYKNNILTWKSPTLVSKQTVFKTPQQYDHQRFGKLLYVGKDSLKLQRLLGVFYSMSFGMGVMSLYMLSTLADSTLTVVVFGANVFMFAVANPYGLYQFGKRYVSKLYHNAKTDMYTVELLSPFVVSNRKIQYSPKDCTMPKGPTMFTSYYVKKHPLFVNSDLMNYKDYSEMLRYAGDLDYENPDRQQQYDDVVSDAIKKKQSKSDSDTT</sequence>
<dbReference type="GO" id="GO:0031966">
    <property type="term" value="C:mitochondrial membrane"/>
    <property type="evidence" value="ECO:0007669"/>
    <property type="project" value="TreeGrafter"/>
</dbReference>
<protein>
    <submittedName>
        <fullName evidence="3">Transmembrane protein 70 homolog, mitochondrial-like</fullName>
    </submittedName>
</protein>
<feature type="transmembrane region" description="Helical" evidence="2">
    <location>
        <begin position="115"/>
        <end position="137"/>
    </location>
</feature>
<reference evidence="3" key="1">
    <citation type="submission" date="2020-04" db="EMBL/GenBank/DDBJ databases">
        <authorList>
            <person name="Neveu A P."/>
        </authorList>
    </citation>
    <scope>NUCLEOTIDE SEQUENCE</scope>
    <source>
        <tissue evidence="3">Whole embryo</tissue>
    </source>
</reference>
<dbReference type="PANTHER" id="PTHR13281">
    <property type="entry name" value="TRANSMEMBRANE PROTEIN 70, MITOCHONDRIAL"/>
    <property type="match status" value="1"/>
</dbReference>
<accession>A0A6F9DW67</accession>
<dbReference type="GO" id="GO:0033615">
    <property type="term" value="P:mitochondrial proton-transporting ATP synthase complex assembly"/>
    <property type="evidence" value="ECO:0007669"/>
    <property type="project" value="TreeGrafter"/>
</dbReference>
<keyword evidence="2" id="KW-1133">Transmembrane helix</keyword>
<dbReference type="Pfam" id="PF06979">
    <property type="entry name" value="TMEM70"/>
    <property type="match status" value="1"/>
</dbReference>
<evidence type="ECO:0000256" key="1">
    <source>
        <dbReference type="ARBA" id="ARBA00005280"/>
    </source>
</evidence>
<dbReference type="InterPro" id="IPR045325">
    <property type="entry name" value="TMEM70/TMEM186/TMEM223"/>
</dbReference>
<keyword evidence="2" id="KW-0472">Membrane</keyword>
<comment type="similarity">
    <text evidence="1">Belongs to the TMEM70 family.</text>
</comment>
<organism evidence="3">
    <name type="scientific">Phallusia mammillata</name>
    <dbReference type="NCBI Taxonomy" id="59560"/>
    <lineage>
        <taxon>Eukaryota</taxon>
        <taxon>Metazoa</taxon>
        <taxon>Chordata</taxon>
        <taxon>Tunicata</taxon>
        <taxon>Ascidiacea</taxon>
        <taxon>Phlebobranchia</taxon>
        <taxon>Ascidiidae</taxon>
        <taxon>Phallusia</taxon>
    </lineage>
</organism>
<dbReference type="EMBL" id="LR791253">
    <property type="protein sequence ID" value="CAB3267115.1"/>
    <property type="molecule type" value="mRNA"/>
</dbReference>
<dbReference type="AlphaFoldDB" id="A0A6F9DW67"/>
<keyword evidence="2 3" id="KW-0812">Transmembrane</keyword>
<evidence type="ECO:0000313" key="3">
    <source>
        <dbReference type="EMBL" id="CAB3267115.1"/>
    </source>
</evidence>
<dbReference type="PANTHER" id="PTHR13281:SF0">
    <property type="entry name" value="TRANSMEMBRANE PROTEIN 70, MITOCHONDRIAL"/>
    <property type="match status" value="1"/>
</dbReference>
<feature type="transmembrane region" description="Helical" evidence="2">
    <location>
        <begin position="89"/>
        <end position="109"/>
    </location>
</feature>